<organism evidence="3 4">
    <name type="scientific">Hymenobacter lucidus</name>
    <dbReference type="NCBI Taxonomy" id="2880930"/>
    <lineage>
        <taxon>Bacteria</taxon>
        <taxon>Pseudomonadati</taxon>
        <taxon>Bacteroidota</taxon>
        <taxon>Cytophagia</taxon>
        <taxon>Cytophagales</taxon>
        <taxon>Hymenobacteraceae</taxon>
        <taxon>Hymenobacter</taxon>
    </lineage>
</organism>
<dbReference type="RefSeq" id="WP_226179932.1">
    <property type="nucleotide sequence ID" value="NZ_JAJADR010000010.1"/>
</dbReference>
<accession>A0ABS8AY40</accession>
<dbReference type="Pfam" id="PF10790">
    <property type="entry name" value="DUF2604"/>
    <property type="match status" value="1"/>
</dbReference>
<dbReference type="InterPro" id="IPR019726">
    <property type="entry name" value="DUF2604"/>
</dbReference>
<feature type="region of interest" description="Disordered" evidence="1">
    <location>
        <begin position="1"/>
        <end position="99"/>
    </location>
</feature>
<dbReference type="InterPro" id="IPR025873">
    <property type="entry name" value="Metal-bd_dom_prd"/>
</dbReference>
<keyword evidence="4" id="KW-1185">Reference proteome</keyword>
<reference evidence="3" key="1">
    <citation type="submission" date="2021-10" db="EMBL/GenBank/DDBJ databases">
        <authorList>
            <person name="Dean J.D."/>
            <person name="Kim M.K."/>
            <person name="Newey C.N."/>
            <person name="Stoker T.S."/>
            <person name="Thompson D.W."/>
            <person name="Grose J.H."/>
        </authorList>
    </citation>
    <scope>NUCLEOTIDE SEQUENCE</scope>
    <source>
        <strain evidence="3">BT178</strain>
    </source>
</reference>
<feature type="compositionally biased region" description="Basic and acidic residues" evidence="1">
    <location>
        <begin position="55"/>
        <end position="99"/>
    </location>
</feature>
<evidence type="ECO:0000256" key="1">
    <source>
        <dbReference type="SAM" id="MobiDB-lite"/>
    </source>
</evidence>
<dbReference type="EMBL" id="JAJADR010000010">
    <property type="protein sequence ID" value="MCB2410740.1"/>
    <property type="molecule type" value="Genomic_DNA"/>
</dbReference>
<proteinExistence type="predicted"/>
<name>A0ABS8AY40_9BACT</name>
<evidence type="ECO:0000313" key="3">
    <source>
        <dbReference type="EMBL" id="MCB2410740.1"/>
    </source>
</evidence>
<sequence length="388" mass="42435">MKDTSSNGHNGQPAPDPAHNSGAPLTNVPASNASARSVTHQAQHSGSPDNGSAKGPDKTPNVKEPKDHDPTPLGSKDELPKNPKDDKPEDKGPKQEQRLDLLVIVNTSETRVEANVHQPLHVVAQHALDASGNAEFPLSEWVLTNSNGDELDLRRKVEEYNFAPLTKLFLTKGVGAGGSTDVQTLPAPQSAPAVSAQVDPQVSRAKFNEEVAKFRSSEADQRARGILLLKAEFPVVVLAFAAPRIRPIPLLFGVRIDFSEYDLRPPSVQFVDVFTDRPLRFEEMPTQFLKRNGEVPQPDANGAIQISLQALLQHHAPDGPPFLCVRGTQEYHDHPAHTGDSWHLYRGTTVGTLGHLVDVLYTYGINPLTNYQFQVQMALQPDFQRIAS</sequence>
<feature type="compositionally biased region" description="Polar residues" evidence="1">
    <location>
        <begin position="28"/>
        <end position="50"/>
    </location>
</feature>
<evidence type="ECO:0000313" key="4">
    <source>
        <dbReference type="Proteomes" id="UP001165296"/>
    </source>
</evidence>
<comment type="caution">
    <text evidence="3">The sequence shown here is derived from an EMBL/GenBank/DDBJ whole genome shotgun (WGS) entry which is preliminary data.</text>
</comment>
<feature type="domain" description="Metal binding" evidence="2">
    <location>
        <begin position="198"/>
        <end position="368"/>
    </location>
</feature>
<dbReference type="Proteomes" id="UP001165296">
    <property type="component" value="Unassembled WGS sequence"/>
</dbReference>
<gene>
    <name evidence="3" type="ORF">LGH74_22315</name>
</gene>
<protein>
    <submittedName>
        <fullName evidence="3">DUF2604 domain-containing protein</fullName>
    </submittedName>
</protein>
<dbReference type="Pfam" id="PF14455">
    <property type="entry name" value="Metal_CEHH"/>
    <property type="match status" value="1"/>
</dbReference>
<evidence type="ECO:0000259" key="2">
    <source>
        <dbReference type="Pfam" id="PF14455"/>
    </source>
</evidence>
<feature type="compositionally biased region" description="Polar residues" evidence="1">
    <location>
        <begin position="1"/>
        <end position="10"/>
    </location>
</feature>